<dbReference type="EMBL" id="JBEDUW010000004">
    <property type="protein sequence ID" value="KAK9935730.1"/>
    <property type="molecule type" value="Genomic_DNA"/>
</dbReference>
<name>A0AAW1XIX8_RUBAR</name>
<evidence type="ECO:0000313" key="2">
    <source>
        <dbReference type="EMBL" id="KAK9935730.1"/>
    </source>
</evidence>
<dbReference type="Proteomes" id="UP001457282">
    <property type="component" value="Unassembled WGS sequence"/>
</dbReference>
<gene>
    <name evidence="2" type="ORF">M0R45_022816</name>
</gene>
<dbReference type="Gene3D" id="3.40.1740.10">
    <property type="entry name" value="VC0467-like"/>
    <property type="match status" value="1"/>
</dbReference>
<dbReference type="InterPro" id="IPR013766">
    <property type="entry name" value="Thioredoxin_domain"/>
</dbReference>
<organism evidence="2 3">
    <name type="scientific">Rubus argutus</name>
    <name type="common">Southern blackberry</name>
    <dbReference type="NCBI Taxonomy" id="59490"/>
    <lineage>
        <taxon>Eukaryota</taxon>
        <taxon>Viridiplantae</taxon>
        <taxon>Streptophyta</taxon>
        <taxon>Embryophyta</taxon>
        <taxon>Tracheophyta</taxon>
        <taxon>Spermatophyta</taxon>
        <taxon>Magnoliopsida</taxon>
        <taxon>eudicotyledons</taxon>
        <taxon>Gunneridae</taxon>
        <taxon>Pentapetalae</taxon>
        <taxon>rosids</taxon>
        <taxon>fabids</taxon>
        <taxon>Rosales</taxon>
        <taxon>Rosaceae</taxon>
        <taxon>Rosoideae</taxon>
        <taxon>Rosoideae incertae sedis</taxon>
        <taxon>Rubus</taxon>
    </lineage>
</organism>
<dbReference type="SUPFAM" id="SSF143456">
    <property type="entry name" value="VC0467-like"/>
    <property type="match status" value="1"/>
</dbReference>
<comment type="caution">
    <text evidence="2">The sequence shown here is derived from an EMBL/GenBank/DDBJ whole genome shotgun (WGS) entry which is preliminary data.</text>
</comment>
<feature type="domain" description="Thioredoxin" evidence="1">
    <location>
        <begin position="84"/>
        <end position="132"/>
    </location>
</feature>
<dbReference type="InterPro" id="IPR036249">
    <property type="entry name" value="Thioredoxin-like_sf"/>
</dbReference>
<protein>
    <recommendedName>
        <fullName evidence="1">Thioredoxin domain-containing protein</fullName>
    </recommendedName>
</protein>
<keyword evidence="3" id="KW-1185">Reference proteome</keyword>
<dbReference type="Pfam" id="PF00085">
    <property type="entry name" value="Thioredoxin"/>
    <property type="match status" value="1"/>
</dbReference>
<dbReference type="AlphaFoldDB" id="A0AAW1XIX8"/>
<sequence>MQQHYVFPEETNLNYSSLVDFISAFLNGSLLPYQQSETVLESSRKATQPPFVNLDFHQVDSIPRVTTHTFSELVVGFNQSDSDVWNKDVLVLFSNRWCGFCQRMELVVHEVYRAMKGYAKMQKSESKNEKSMFHNDMTGDLKNEMLKLPLMYLLDCTLNDCSLIMKSMNQVGVYPTLVLFPAEKKHALPYEGDLAVTEVFKFMADHGSNSHHLTSEKGILWTVAKKRGSNQEFFKVQSSDIHEQSKDNKILIVKADQVTGFQGLIINKHIRWDALPELGEGLEMLAEAPLSFGGPLIKRGKPLVALTQRFIKDEYPEILPGVAFLDQSATIQKIKELKLGNQSVMTTGFSLDWPSS</sequence>
<dbReference type="PANTHER" id="PTHR31984:SF12">
    <property type="entry name" value="THIOREDOXIN DOMAIN-CONTAINING PROTEIN"/>
    <property type="match status" value="1"/>
</dbReference>
<dbReference type="InterPro" id="IPR003774">
    <property type="entry name" value="AlgH-like"/>
</dbReference>
<dbReference type="SUPFAM" id="SSF52833">
    <property type="entry name" value="Thioredoxin-like"/>
    <property type="match status" value="1"/>
</dbReference>
<accession>A0AAW1XIX8</accession>
<proteinExistence type="predicted"/>
<dbReference type="PANTHER" id="PTHR31984">
    <property type="entry name" value="TRANSPORTER, PUTATIVE (DUF179)-RELATED"/>
    <property type="match status" value="1"/>
</dbReference>
<dbReference type="Gene3D" id="3.40.30.10">
    <property type="entry name" value="Glutaredoxin"/>
    <property type="match status" value="1"/>
</dbReference>
<reference evidence="2 3" key="1">
    <citation type="journal article" date="2023" name="G3 (Bethesda)">
        <title>A chromosome-length genome assembly and annotation of blackberry (Rubus argutus, cv. 'Hillquist').</title>
        <authorList>
            <person name="Bruna T."/>
            <person name="Aryal R."/>
            <person name="Dudchenko O."/>
            <person name="Sargent D.J."/>
            <person name="Mead D."/>
            <person name="Buti M."/>
            <person name="Cavallini A."/>
            <person name="Hytonen T."/>
            <person name="Andres J."/>
            <person name="Pham M."/>
            <person name="Weisz D."/>
            <person name="Mascagni F."/>
            <person name="Usai G."/>
            <person name="Natali L."/>
            <person name="Bassil N."/>
            <person name="Fernandez G.E."/>
            <person name="Lomsadze A."/>
            <person name="Armour M."/>
            <person name="Olukolu B."/>
            <person name="Poorten T."/>
            <person name="Britton C."/>
            <person name="Davik J."/>
            <person name="Ashrafi H."/>
            <person name="Aiden E.L."/>
            <person name="Borodovsky M."/>
            <person name="Worthington M."/>
        </authorList>
    </citation>
    <scope>NUCLEOTIDE SEQUENCE [LARGE SCALE GENOMIC DNA]</scope>
    <source>
        <strain evidence="2">PI 553951</strain>
    </source>
</reference>
<evidence type="ECO:0000313" key="3">
    <source>
        <dbReference type="Proteomes" id="UP001457282"/>
    </source>
</evidence>
<evidence type="ECO:0000259" key="1">
    <source>
        <dbReference type="Pfam" id="PF00085"/>
    </source>
</evidence>